<dbReference type="InterPro" id="IPR000436">
    <property type="entry name" value="Sushi_SCR_CCP_dom"/>
</dbReference>
<feature type="domain" description="Sushi" evidence="7">
    <location>
        <begin position="101"/>
        <end position="159"/>
    </location>
</feature>
<feature type="region of interest" description="Disordered" evidence="6">
    <location>
        <begin position="221"/>
        <end position="257"/>
    </location>
</feature>
<dbReference type="Pfam" id="PF00084">
    <property type="entry name" value="Sushi"/>
    <property type="match status" value="4"/>
</dbReference>
<comment type="subcellular location">
    <subcellularLocation>
        <location evidence="1">Virion</location>
    </subcellularLocation>
</comment>
<dbReference type="PROSITE" id="PS50923">
    <property type="entry name" value="SUSHI"/>
    <property type="match status" value="4"/>
</dbReference>
<sequence>MTWALHSALILIPDKMCLRYLGFVLLVWFAGALHAQSAAQPCHAPRLDNGYFVPEQHMYAHESMLTYACDNKHKPVMENWWAKITCQNGNWSHKPQCIDQKACFAPTIPNANYTKNQDGWYEEGYKIRITCDTGYEPKNNDATAVCTNGTWSSVPVCEKSIFACGEPPQFPHAVIIHHYQEVFAVDSEVQYECEDGYTVEGAENKKSILCISGVWTEGPTCSRETEAGTGSTVEGTDRETRPSTRGTSDSGTPSTGGVNNCGAYPVVPNSVAVKESEYILKYQCNNYYKHDGPETVMCHSDGSWSELPVCKEAFCTLNPGQYVRSYVKLSAVEYIPEGKTKQFPCIGYHYHTSIARCTQGRITLSYCCTWDDRIYRGCGDFTAEYLGYN</sequence>
<proteinExistence type="evidence at transcript level"/>
<reference evidence="8" key="1">
    <citation type="submission" date="2015-01" db="EMBL/GenBank/DDBJ databases">
        <title>Genomic structure of complement factor H-related protein 2 in large yellow croaker Pseudosciaena crocea and participation in immune response against bacterial infection.</title>
        <authorList>
            <person name="Zhang C."/>
            <person name="Guo B."/>
        </authorList>
    </citation>
    <scope>NUCLEOTIDE SEQUENCE</scope>
</reference>
<reference evidence="9" key="2">
    <citation type="submission" date="2017-10" db="EMBL/GenBank/DDBJ databases">
        <title>Molecular characterization and expression analysis of complement factor H and its two related proteins in large yellow croaker Larimichthys crocea.</title>
        <authorList>
            <person name="Qi P."/>
        </authorList>
    </citation>
    <scope>NUCLEOTIDE SEQUENCE</scope>
    <source>
        <tissue evidence="9">Liver</tissue>
    </source>
</reference>
<evidence type="ECO:0000256" key="6">
    <source>
        <dbReference type="SAM" id="MobiDB-lite"/>
    </source>
</evidence>
<keyword evidence="2 5" id="KW-0768">Sushi</keyword>
<dbReference type="PANTHER" id="PTHR45785:SF2">
    <property type="entry name" value="COMPLEMENT FACTOR H-RELATED"/>
    <property type="match status" value="1"/>
</dbReference>
<keyword evidence="3" id="KW-0732">Signal</keyword>
<feature type="domain" description="Sushi" evidence="7">
    <location>
        <begin position="40"/>
        <end position="99"/>
    </location>
</feature>
<protein>
    <submittedName>
        <fullName evidence="9">Complement factor H-like protein 2</fullName>
    </submittedName>
    <submittedName>
        <fullName evidence="8">Complement factor H-related protein 2</fullName>
    </submittedName>
</protein>
<dbReference type="SMART" id="SM00032">
    <property type="entry name" value="CCP"/>
    <property type="match status" value="4"/>
</dbReference>
<gene>
    <name evidence="8" type="primary">CFHR2</name>
</gene>
<accession>A0A0K0Q027</accession>
<dbReference type="EMBL" id="KP710859">
    <property type="protein sequence ID" value="AKQ99121.1"/>
    <property type="molecule type" value="mRNA"/>
</dbReference>
<evidence type="ECO:0000256" key="4">
    <source>
        <dbReference type="ARBA" id="ARBA00023157"/>
    </source>
</evidence>
<keyword evidence="4 5" id="KW-1015">Disulfide bond</keyword>
<name>A0A0K0Q027_LARCR</name>
<evidence type="ECO:0000313" key="9">
    <source>
        <dbReference type="EMBL" id="AXU98668.1"/>
    </source>
</evidence>
<dbReference type="InterPro" id="IPR051503">
    <property type="entry name" value="ComplSys_Reg/VirEntry_Med"/>
</dbReference>
<evidence type="ECO:0000256" key="5">
    <source>
        <dbReference type="PROSITE-ProRule" id="PRU00302"/>
    </source>
</evidence>
<evidence type="ECO:0000256" key="3">
    <source>
        <dbReference type="ARBA" id="ARBA00022729"/>
    </source>
</evidence>
<dbReference type="PANTHER" id="PTHR45785">
    <property type="entry name" value="COMPLEMENT FACTOR H-RELATED"/>
    <property type="match status" value="1"/>
</dbReference>
<evidence type="ECO:0000259" key="7">
    <source>
        <dbReference type="PROSITE" id="PS50923"/>
    </source>
</evidence>
<dbReference type="Gene3D" id="2.10.70.10">
    <property type="entry name" value="Complement Module, domain 1"/>
    <property type="match status" value="4"/>
</dbReference>
<dbReference type="InterPro" id="IPR035976">
    <property type="entry name" value="Sushi/SCR/CCP_sf"/>
</dbReference>
<dbReference type="EMBL" id="MG182144">
    <property type="protein sequence ID" value="AXU98668.1"/>
    <property type="molecule type" value="mRNA"/>
</dbReference>
<evidence type="ECO:0000313" key="8">
    <source>
        <dbReference type="EMBL" id="AKQ99121.1"/>
    </source>
</evidence>
<evidence type="ECO:0000256" key="2">
    <source>
        <dbReference type="ARBA" id="ARBA00022659"/>
    </source>
</evidence>
<dbReference type="CDD" id="cd00033">
    <property type="entry name" value="CCP"/>
    <property type="match status" value="4"/>
</dbReference>
<comment type="caution">
    <text evidence="5">Lacks conserved residue(s) required for the propagation of feature annotation.</text>
</comment>
<evidence type="ECO:0000256" key="1">
    <source>
        <dbReference type="ARBA" id="ARBA00004328"/>
    </source>
</evidence>
<feature type="disulfide bond" evidence="5">
    <location>
        <begin position="103"/>
        <end position="146"/>
    </location>
</feature>
<feature type="domain" description="Sushi" evidence="7">
    <location>
        <begin position="162"/>
        <end position="223"/>
    </location>
</feature>
<dbReference type="AlphaFoldDB" id="A0A0K0Q027"/>
<dbReference type="SUPFAM" id="SSF57535">
    <property type="entry name" value="Complement control module/SCR domain"/>
    <property type="match status" value="4"/>
</dbReference>
<feature type="compositionally biased region" description="Low complexity" evidence="6">
    <location>
        <begin position="243"/>
        <end position="257"/>
    </location>
</feature>
<feature type="domain" description="Sushi" evidence="7">
    <location>
        <begin position="259"/>
        <end position="312"/>
    </location>
</feature>
<organism evidence="8">
    <name type="scientific">Larimichthys crocea</name>
    <name type="common">Large yellow croaker</name>
    <name type="synonym">Pseudosciaena crocea</name>
    <dbReference type="NCBI Taxonomy" id="215358"/>
    <lineage>
        <taxon>Eukaryota</taxon>
        <taxon>Metazoa</taxon>
        <taxon>Chordata</taxon>
        <taxon>Craniata</taxon>
        <taxon>Vertebrata</taxon>
        <taxon>Euteleostomi</taxon>
        <taxon>Actinopterygii</taxon>
        <taxon>Neopterygii</taxon>
        <taxon>Teleostei</taxon>
        <taxon>Neoteleostei</taxon>
        <taxon>Acanthomorphata</taxon>
        <taxon>Eupercaria</taxon>
        <taxon>Sciaenidae</taxon>
        <taxon>Larimichthys</taxon>
    </lineage>
</organism>